<keyword evidence="2" id="KW-1185">Reference proteome</keyword>
<evidence type="ECO:0000313" key="1">
    <source>
        <dbReference type="EMBL" id="KNZ45469.1"/>
    </source>
</evidence>
<sequence length="63" mass="7263">NRLNCTWVFKIKKDQLNVPIKYKEKLCLEGFQKLKGTDYGITYAPTGKLLMVIVFALNMSACY</sequence>
<comment type="caution">
    <text evidence="1">The sequence shown here is derived from an EMBL/GenBank/DDBJ whole genome shotgun (WGS) entry which is preliminary data.</text>
</comment>
<organism evidence="1 2">
    <name type="scientific">Puccinia sorghi</name>
    <dbReference type="NCBI Taxonomy" id="27349"/>
    <lineage>
        <taxon>Eukaryota</taxon>
        <taxon>Fungi</taxon>
        <taxon>Dikarya</taxon>
        <taxon>Basidiomycota</taxon>
        <taxon>Pucciniomycotina</taxon>
        <taxon>Pucciniomycetes</taxon>
        <taxon>Pucciniales</taxon>
        <taxon>Pucciniaceae</taxon>
        <taxon>Puccinia</taxon>
    </lineage>
</organism>
<dbReference type="EMBL" id="LAVV01013586">
    <property type="protein sequence ID" value="KNZ45469.1"/>
    <property type="molecule type" value="Genomic_DNA"/>
</dbReference>
<evidence type="ECO:0008006" key="3">
    <source>
        <dbReference type="Google" id="ProtNLM"/>
    </source>
</evidence>
<dbReference type="Proteomes" id="UP000037035">
    <property type="component" value="Unassembled WGS sequence"/>
</dbReference>
<proteinExistence type="predicted"/>
<gene>
    <name evidence="1" type="ORF">VP01_8082g2</name>
</gene>
<name>A0A0L6UA91_9BASI</name>
<dbReference type="AlphaFoldDB" id="A0A0L6UA91"/>
<evidence type="ECO:0000313" key="2">
    <source>
        <dbReference type="Proteomes" id="UP000037035"/>
    </source>
</evidence>
<reference evidence="1 2" key="1">
    <citation type="submission" date="2015-08" db="EMBL/GenBank/DDBJ databases">
        <title>Next Generation Sequencing and Analysis of the Genome of Puccinia sorghi L Schw, the Causal Agent of Maize Common Rust.</title>
        <authorList>
            <person name="Rochi L."/>
            <person name="Burguener G."/>
            <person name="Darino M."/>
            <person name="Turjanski A."/>
            <person name="Kreff E."/>
            <person name="Dieguez M.J."/>
            <person name="Sacco F."/>
        </authorList>
    </citation>
    <scope>NUCLEOTIDE SEQUENCE [LARGE SCALE GENOMIC DNA]</scope>
    <source>
        <strain evidence="1 2">RO10H11247</strain>
    </source>
</reference>
<dbReference type="VEuPathDB" id="FungiDB:VP01_8082g2"/>
<protein>
    <recommendedName>
        <fullName evidence="3">Reverse transcriptase Ty1/copia-type domain-containing protein</fullName>
    </recommendedName>
</protein>
<accession>A0A0L6UA91</accession>
<dbReference type="OrthoDB" id="2796020at2759"/>
<feature type="non-terminal residue" evidence="1">
    <location>
        <position position="1"/>
    </location>
</feature>